<keyword evidence="5" id="KW-0805">Transcription regulation</keyword>
<dbReference type="RefSeq" id="WP_048878407.1">
    <property type="nucleotide sequence ID" value="NZ_BANC01000034.1"/>
</dbReference>
<sequence>MTNTIQPYGSFSPLQASSTATPVAASPAPTSAQSLQAGQTETVTLSTAAQTNAALVSAAHGSSGVSQTKVSAIKEALANGSYNVSPENLAKAIATVLNEAG</sequence>
<evidence type="ECO:0000256" key="3">
    <source>
        <dbReference type="ARBA" id="ARBA00022491"/>
    </source>
</evidence>
<name>A0A0D6PE89_9PROT</name>
<evidence type="ECO:0000256" key="9">
    <source>
        <dbReference type="SAM" id="MobiDB-lite"/>
    </source>
</evidence>
<feature type="compositionally biased region" description="Polar residues" evidence="9">
    <location>
        <begin position="1"/>
        <end position="14"/>
    </location>
</feature>
<dbReference type="InterPro" id="IPR035890">
    <property type="entry name" value="Anti-sigma-28_factor_FlgM_sf"/>
</dbReference>
<evidence type="ECO:0000256" key="5">
    <source>
        <dbReference type="ARBA" id="ARBA00023015"/>
    </source>
</evidence>
<proteinExistence type="inferred from homology"/>
<accession>A0A0D6PE89</accession>
<keyword evidence="4" id="KW-1005">Bacterial flagellum biogenesis</keyword>
<dbReference type="SUPFAM" id="SSF101498">
    <property type="entry name" value="Anti-sigma factor FlgM"/>
    <property type="match status" value="1"/>
</dbReference>
<keyword evidence="3" id="KW-0678">Repressor</keyword>
<feature type="compositionally biased region" description="Low complexity" evidence="9">
    <location>
        <begin position="15"/>
        <end position="37"/>
    </location>
</feature>
<evidence type="ECO:0000256" key="6">
    <source>
        <dbReference type="ARBA" id="ARBA00023163"/>
    </source>
</evidence>
<evidence type="ECO:0000256" key="4">
    <source>
        <dbReference type="ARBA" id="ARBA00022795"/>
    </source>
</evidence>
<protein>
    <recommendedName>
        <fullName evidence="2">Negative regulator of flagellin synthesis</fullName>
    </recommendedName>
    <alternativeName>
        <fullName evidence="8">Anti-sigma-28 factor</fullName>
    </alternativeName>
</protein>
<comment type="function">
    <text evidence="7">Responsible for the coupling of flagellin expression to flagellar assembly by preventing expression of the flagellin genes when a component of the middle class of proteins is defective. It negatively regulates flagellar genes by inhibiting the activity of FliA by directly binding to FliA.</text>
</comment>
<feature type="domain" description="Anti-sigma-28 factor FlgM C-terminal" evidence="10">
    <location>
        <begin position="42"/>
        <end position="93"/>
    </location>
</feature>
<reference evidence="11 12" key="1">
    <citation type="submission" date="2012-11" db="EMBL/GenBank/DDBJ databases">
        <title>Whole genome sequence of Acidocella aminolytica 101 = DSM 11237.</title>
        <authorList>
            <person name="Azuma Y."/>
            <person name="Higashiura N."/>
            <person name="Hirakawa H."/>
            <person name="Matsushita K."/>
        </authorList>
    </citation>
    <scope>NUCLEOTIDE SEQUENCE [LARGE SCALE GENOMIC DNA]</scope>
    <source>
        <strain evidence="12">101 / DSM 11237</strain>
    </source>
</reference>
<comment type="caution">
    <text evidence="11">The sequence shown here is derived from an EMBL/GenBank/DDBJ whole genome shotgun (WGS) entry which is preliminary data.</text>
</comment>
<organism evidence="11 12">
    <name type="scientific">Acidocella aminolytica 101 = DSM 11237</name>
    <dbReference type="NCBI Taxonomy" id="1120923"/>
    <lineage>
        <taxon>Bacteria</taxon>
        <taxon>Pseudomonadati</taxon>
        <taxon>Pseudomonadota</taxon>
        <taxon>Alphaproteobacteria</taxon>
        <taxon>Acetobacterales</taxon>
        <taxon>Acidocellaceae</taxon>
        <taxon>Acidocella</taxon>
    </lineage>
</organism>
<dbReference type="Pfam" id="PF04316">
    <property type="entry name" value="FlgM"/>
    <property type="match status" value="1"/>
</dbReference>
<keyword evidence="12" id="KW-1185">Reference proteome</keyword>
<evidence type="ECO:0000256" key="7">
    <source>
        <dbReference type="ARBA" id="ARBA00024739"/>
    </source>
</evidence>
<evidence type="ECO:0000256" key="8">
    <source>
        <dbReference type="ARBA" id="ARBA00030117"/>
    </source>
</evidence>
<dbReference type="NCBIfam" id="TIGR03824">
    <property type="entry name" value="FlgM_jcvi"/>
    <property type="match status" value="1"/>
</dbReference>
<dbReference type="InterPro" id="IPR007412">
    <property type="entry name" value="FlgM"/>
</dbReference>
<dbReference type="STRING" id="1120923.SAMN02746095_00790"/>
<dbReference type="GO" id="GO:0045892">
    <property type="term" value="P:negative regulation of DNA-templated transcription"/>
    <property type="evidence" value="ECO:0007669"/>
    <property type="project" value="InterPro"/>
</dbReference>
<comment type="similarity">
    <text evidence="1">Belongs to the FlgM family.</text>
</comment>
<feature type="region of interest" description="Disordered" evidence="9">
    <location>
        <begin position="1"/>
        <end position="39"/>
    </location>
</feature>
<dbReference type="EMBL" id="BANC01000034">
    <property type="protein sequence ID" value="GAN79992.1"/>
    <property type="molecule type" value="Genomic_DNA"/>
</dbReference>
<evidence type="ECO:0000256" key="1">
    <source>
        <dbReference type="ARBA" id="ARBA00005322"/>
    </source>
</evidence>
<evidence type="ECO:0000256" key="2">
    <source>
        <dbReference type="ARBA" id="ARBA00017823"/>
    </source>
</evidence>
<dbReference type="InterPro" id="IPR031316">
    <property type="entry name" value="FlgM_C"/>
</dbReference>
<evidence type="ECO:0000259" key="10">
    <source>
        <dbReference type="Pfam" id="PF04316"/>
    </source>
</evidence>
<dbReference type="GO" id="GO:0044781">
    <property type="term" value="P:bacterial-type flagellum organization"/>
    <property type="evidence" value="ECO:0007669"/>
    <property type="project" value="UniProtKB-KW"/>
</dbReference>
<dbReference type="Proteomes" id="UP000032668">
    <property type="component" value="Unassembled WGS sequence"/>
</dbReference>
<keyword evidence="6" id="KW-0804">Transcription</keyword>
<gene>
    <name evidence="11" type="ORF">Aam_034_136</name>
</gene>
<evidence type="ECO:0000313" key="11">
    <source>
        <dbReference type="EMBL" id="GAN79992.1"/>
    </source>
</evidence>
<dbReference type="AlphaFoldDB" id="A0A0D6PE89"/>
<evidence type="ECO:0000313" key="12">
    <source>
        <dbReference type="Proteomes" id="UP000032668"/>
    </source>
</evidence>